<gene>
    <name evidence="1" type="ORF">ILEXP_LOCUS40532</name>
</gene>
<dbReference type="Proteomes" id="UP001642360">
    <property type="component" value="Unassembled WGS sequence"/>
</dbReference>
<protein>
    <submittedName>
        <fullName evidence="1">Uncharacterized protein</fullName>
    </submittedName>
</protein>
<sequence>MVRPKIVDYGSAGIKPNIQSHYVASTSLPSAGTGSSQHLISHASHVGLPMSTVQSSLPLYSPSGSSGSWISSLPPTTNGTPGLRSQCISKDSMGLQLGFKPSTNIVFNPHQACQMALSMPAMLQSMPYPAISAFLPSGASNLPATKLADFPPPFLPRFSNGTLNQNSSILPILSTAIASDSTRALMSDKASTPALPETFTTSLPLASSFATLLDKSAITPAVS</sequence>
<proteinExistence type="predicted"/>
<name>A0ABC8TNF8_9AQUA</name>
<evidence type="ECO:0000313" key="2">
    <source>
        <dbReference type="Proteomes" id="UP001642360"/>
    </source>
</evidence>
<dbReference type="AlphaFoldDB" id="A0ABC8TNF8"/>
<accession>A0ABC8TNF8</accession>
<evidence type="ECO:0000313" key="1">
    <source>
        <dbReference type="EMBL" id="CAK9171004.1"/>
    </source>
</evidence>
<organism evidence="1 2">
    <name type="scientific">Ilex paraguariensis</name>
    <name type="common">yerba mate</name>
    <dbReference type="NCBI Taxonomy" id="185542"/>
    <lineage>
        <taxon>Eukaryota</taxon>
        <taxon>Viridiplantae</taxon>
        <taxon>Streptophyta</taxon>
        <taxon>Embryophyta</taxon>
        <taxon>Tracheophyta</taxon>
        <taxon>Spermatophyta</taxon>
        <taxon>Magnoliopsida</taxon>
        <taxon>eudicotyledons</taxon>
        <taxon>Gunneridae</taxon>
        <taxon>Pentapetalae</taxon>
        <taxon>asterids</taxon>
        <taxon>campanulids</taxon>
        <taxon>Aquifoliales</taxon>
        <taxon>Aquifoliaceae</taxon>
        <taxon>Ilex</taxon>
    </lineage>
</organism>
<keyword evidence="2" id="KW-1185">Reference proteome</keyword>
<comment type="caution">
    <text evidence="1">The sequence shown here is derived from an EMBL/GenBank/DDBJ whole genome shotgun (WGS) entry which is preliminary data.</text>
</comment>
<reference evidence="1 2" key="1">
    <citation type="submission" date="2024-02" db="EMBL/GenBank/DDBJ databases">
        <authorList>
            <person name="Vignale AGUSTIN F."/>
            <person name="Sosa J E."/>
            <person name="Modenutti C."/>
        </authorList>
    </citation>
    <scope>NUCLEOTIDE SEQUENCE [LARGE SCALE GENOMIC DNA]</scope>
</reference>
<dbReference type="EMBL" id="CAUOFW020005626">
    <property type="protein sequence ID" value="CAK9171004.1"/>
    <property type="molecule type" value="Genomic_DNA"/>
</dbReference>